<keyword evidence="3" id="KW-1185">Reference proteome</keyword>
<evidence type="ECO:0000313" key="2">
    <source>
        <dbReference type="EMBL" id="MFD2829479.1"/>
    </source>
</evidence>
<evidence type="ECO:0000256" key="1">
    <source>
        <dbReference type="SAM" id="Phobius"/>
    </source>
</evidence>
<dbReference type="InterPro" id="IPR038330">
    <property type="entry name" value="TspO/MBR-related_sf"/>
</dbReference>
<accession>A0ABW5WVS2</accession>
<dbReference type="EMBL" id="JBHUOQ010000001">
    <property type="protein sequence ID" value="MFD2829479.1"/>
    <property type="molecule type" value="Genomic_DNA"/>
</dbReference>
<feature type="transmembrane region" description="Helical" evidence="1">
    <location>
        <begin position="134"/>
        <end position="155"/>
    </location>
</feature>
<feature type="transmembrane region" description="Helical" evidence="1">
    <location>
        <begin position="211"/>
        <end position="232"/>
    </location>
</feature>
<organism evidence="2 3">
    <name type="scientific">Corticicoccus populi</name>
    <dbReference type="NCBI Taxonomy" id="1812821"/>
    <lineage>
        <taxon>Bacteria</taxon>
        <taxon>Bacillati</taxon>
        <taxon>Bacillota</taxon>
        <taxon>Bacilli</taxon>
        <taxon>Bacillales</taxon>
        <taxon>Staphylococcaceae</taxon>
        <taxon>Corticicoccus</taxon>
    </lineage>
</organism>
<feature type="transmembrane region" description="Helical" evidence="1">
    <location>
        <begin position="86"/>
        <end position="114"/>
    </location>
</feature>
<dbReference type="RefSeq" id="WP_377771512.1">
    <property type="nucleotide sequence ID" value="NZ_JBHUOQ010000001.1"/>
</dbReference>
<feature type="transmembrane region" description="Helical" evidence="1">
    <location>
        <begin position="7"/>
        <end position="25"/>
    </location>
</feature>
<dbReference type="Gene3D" id="1.20.1260.100">
    <property type="entry name" value="TspO/MBR protein"/>
    <property type="match status" value="1"/>
</dbReference>
<feature type="transmembrane region" description="Helical" evidence="1">
    <location>
        <begin position="45"/>
        <end position="66"/>
    </location>
</feature>
<comment type="caution">
    <text evidence="2">The sequence shown here is derived from an EMBL/GenBank/DDBJ whole genome shotgun (WGS) entry which is preliminary data.</text>
</comment>
<dbReference type="Proteomes" id="UP001597519">
    <property type="component" value="Unassembled WGS sequence"/>
</dbReference>
<dbReference type="PANTHER" id="PTHR33802">
    <property type="entry name" value="SI:CH211-161H7.5-RELATED"/>
    <property type="match status" value="1"/>
</dbReference>
<reference evidence="3" key="1">
    <citation type="journal article" date="2019" name="Int. J. Syst. Evol. Microbiol.">
        <title>The Global Catalogue of Microorganisms (GCM) 10K type strain sequencing project: providing services to taxonomists for standard genome sequencing and annotation.</title>
        <authorList>
            <consortium name="The Broad Institute Genomics Platform"/>
            <consortium name="The Broad Institute Genome Sequencing Center for Infectious Disease"/>
            <person name="Wu L."/>
            <person name="Ma J."/>
        </authorList>
    </citation>
    <scope>NUCLEOTIDE SEQUENCE [LARGE SCALE GENOMIC DNA]</scope>
    <source>
        <strain evidence="3">KCTC 33575</strain>
    </source>
</reference>
<gene>
    <name evidence="2" type="ORF">ACFSX4_03300</name>
</gene>
<keyword evidence="1" id="KW-0812">Transmembrane</keyword>
<keyword evidence="1" id="KW-0472">Membrane</keyword>
<evidence type="ECO:0000313" key="3">
    <source>
        <dbReference type="Proteomes" id="UP001597519"/>
    </source>
</evidence>
<protein>
    <submittedName>
        <fullName evidence="2">Tryptophan-rich sensory protein</fullName>
    </submittedName>
</protein>
<sequence length="243" mass="28000">MNSQRKWAVIYLIGFSVMIFLNYWSAVNVGIVADENQALIQPAGFAFSIWGLIYILLFIWIIKVFFSETGAVTVKRLHIWPLINFLLNGLWILVFTAGWILLSSAVIILLLVTLIKMYTETSNQDYHWFDRLPFSVYFGWVTAASVVNIFTLLVSYNQEMFLGIPEISWTLLAVLLITVLTVYIGFQFRDWLYPLVIVWTYSGIYIENDNMYPLLDIILILSIAVMIVLVLFEGVKKVKLSKS</sequence>
<name>A0ABW5WVS2_9STAP</name>
<feature type="transmembrane region" description="Helical" evidence="1">
    <location>
        <begin position="167"/>
        <end position="186"/>
    </location>
</feature>
<keyword evidence="1" id="KW-1133">Transmembrane helix</keyword>
<dbReference type="PANTHER" id="PTHR33802:SF1">
    <property type="entry name" value="XK-RELATED PROTEIN"/>
    <property type="match status" value="1"/>
</dbReference>
<proteinExistence type="predicted"/>